<dbReference type="PANTHER" id="PTHR46865:SF2">
    <property type="entry name" value="MONOOXYGENASE"/>
    <property type="match status" value="1"/>
</dbReference>
<feature type="compositionally biased region" description="Basic and acidic residues" evidence="1">
    <location>
        <begin position="31"/>
        <end position="41"/>
    </location>
</feature>
<keyword evidence="3" id="KW-1185">Reference proteome</keyword>
<evidence type="ECO:0000256" key="1">
    <source>
        <dbReference type="SAM" id="MobiDB-lite"/>
    </source>
</evidence>
<dbReference type="InParanoid" id="G2QIN6"/>
<sequence length="204" mass="22849">MRPFREAQRQGDAALRAFVAAQLPAASGPDEPGREVSRDRVGAASGGGRTCTRARWRRCGRRRWRWRWRGAGWRWWARRRRVRVRGDGDGLGTSLALAGAYVLAGEVARRAGEGEGEGAVDVEGALRAYEERMWRLVAEKNHREPKLVHDLLMLMPQTALGLWLRNRMLSFLSRSGLLGLGRISSAGAFRKGGEATLPDYEWVL</sequence>
<dbReference type="OrthoDB" id="655030at2759"/>
<evidence type="ECO:0008006" key="4">
    <source>
        <dbReference type="Google" id="ProtNLM"/>
    </source>
</evidence>
<dbReference type="EMBL" id="CP003006">
    <property type="protein sequence ID" value="AEO60358.1"/>
    <property type="molecule type" value="Genomic_DNA"/>
</dbReference>
<evidence type="ECO:0000313" key="3">
    <source>
        <dbReference type="Proteomes" id="UP000007322"/>
    </source>
</evidence>
<feature type="region of interest" description="Disordered" evidence="1">
    <location>
        <begin position="24"/>
        <end position="50"/>
    </location>
</feature>
<dbReference type="InterPro" id="IPR051704">
    <property type="entry name" value="FAD_aromatic-hydroxylase"/>
</dbReference>
<dbReference type="HOGENOM" id="CLU_1344061_0_0_1"/>
<proteinExistence type="predicted"/>
<dbReference type="Proteomes" id="UP000007322">
    <property type="component" value="Chromosome 5"/>
</dbReference>
<reference evidence="2 3" key="1">
    <citation type="journal article" date="2011" name="Nat. Biotechnol.">
        <title>Comparative genomic analysis of the thermophilic biomass-degrading fungi Myceliophthora thermophila and Thielavia terrestris.</title>
        <authorList>
            <person name="Berka R.M."/>
            <person name="Grigoriev I.V."/>
            <person name="Otillar R."/>
            <person name="Salamov A."/>
            <person name="Grimwood J."/>
            <person name="Reid I."/>
            <person name="Ishmael N."/>
            <person name="John T."/>
            <person name="Darmond C."/>
            <person name="Moisan M.-C."/>
            <person name="Henrissat B."/>
            <person name="Coutinho P.M."/>
            <person name="Lombard V."/>
            <person name="Natvig D.O."/>
            <person name="Lindquist E."/>
            <person name="Schmutz J."/>
            <person name="Lucas S."/>
            <person name="Harris P."/>
            <person name="Powlowski J."/>
            <person name="Bellemare A."/>
            <person name="Taylor D."/>
            <person name="Butler G."/>
            <person name="de Vries R.P."/>
            <person name="Allijn I.E."/>
            <person name="van den Brink J."/>
            <person name="Ushinsky S."/>
            <person name="Storms R."/>
            <person name="Powell A.J."/>
            <person name="Paulsen I.T."/>
            <person name="Elbourne L.D.H."/>
            <person name="Baker S.E."/>
            <person name="Magnuson J."/>
            <person name="LaBoissiere S."/>
            <person name="Clutterbuck A.J."/>
            <person name="Martinez D."/>
            <person name="Wogulis M."/>
            <person name="de Leon A.L."/>
            <person name="Rey M.W."/>
            <person name="Tsang A."/>
        </authorList>
    </citation>
    <scope>NUCLEOTIDE SEQUENCE [LARGE SCALE GENOMIC DNA]</scope>
    <source>
        <strain evidence="3">ATCC 42464 / BCRC 31852 / DSM 1799</strain>
    </source>
</reference>
<dbReference type="PANTHER" id="PTHR46865">
    <property type="entry name" value="OXIDOREDUCTASE-RELATED"/>
    <property type="match status" value="1"/>
</dbReference>
<dbReference type="STRING" id="573729.G2QIN6"/>
<dbReference type="GeneID" id="11511363"/>
<dbReference type="VEuPathDB" id="FungiDB:MYCTH_2309528"/>
<accession>G2QIN6</accession>
<organism evidence="2 3">
    <name type="scientific">Thermothelomyces thermophilus (strain ATCC 42464 / BCRC 31852 / DSM 1799)</name>
    <name type="common">Sporotrichum thermophile</name>
    <dbReference type="NCBI Taxonomy" id="573729"/>
    <lineage>
        <taxon>Eukaryota</taxon>
        <taxon>Fungi</taxon>
        <taxon>Dikarya</taxon>
        <taxon>Ascomycota</taxon>
        <taxon>Pezizomycotina</taxon>
        <taxon>Sordariomycetes</taxon>
        <taxon>Sordariomycetidae</taxon>
        <taxon>Sordariales</taxon>
        <taxon>Chaetomiaceae</taxon>
        <taxon>Thermothelomyces</taxon>
    </lineage>
</organism>
<gene>
    <name evidence="2" type="ORF">MYCTH_2309528</name>
</gene>
<dbReference type="KEGG" id="mtm:MYCTH_2309528"/>
<dbReference type="AlphaFoldDB" id="G2QIN6"/>
<name>G2QIN6_THET4</name>
<protein>
    <recommendedName>
        <fullName evidence="4">FAD-binding domain-containing protein</fullName>
    </recommendedName>
</protein>
<evidence type="ECO:0000313" key="2">
    <source>
        <dbReference type="EMBL" id="AEO60358.1"/>
    </source>
</evidence>
<dbReference type="RefSeq" id="XP_003665603.1">
    <property type="nucleotide sequence ID" value="XM_003665555.1"/>
</dbReference>